<protein>
    <submittedName>
        <fullName evidence="4">Uncharacterized protein</fullName>
    </submittedName>
</protein>
<dbReference type="Gene3D" id="3.30.450.20">
    <property type="entry name" value="PAS domain"/>
    <property type="match status" value="1"/>
</dbReference>
<dbReference type="AlphaFoldDB" id="A0A402CY29"/>
<proteinExistence type="predicted"/>
<dbReference type="SUPFAM" id="SSF55785">
    <property type="entry name" value="PYP-like sensor domain (PAS domain)"/>
    <property type="match status" value="1"/>
</dbReference>
<dbReference type="InterPro" id="IPR011712">
    <property type="entry name" value="Sig_transdc_His_kin_sub3_dim/P"/>
</dbReference>
<dbReference type="GO" id="GO:0016020">
    <property type="term" value="C:membrane"/>
    <property type="evidence" value="ECO:0007669"/>
    <property type="project" value="InterPro"/>
</dbReference>
<dbReference type="SMART" id="SM00065">
    <property type="entry name" value="GAF"/>
    <property type="match status" value="1"/>
</dbReference>
<dbReference type="Pfam" id="PF02518">
    <property type="entry name" value="HATPase_c"/>
    <property type="match status" value="1"/>
</dbReference>
<dbReference type="KEGG" id="ccot:CCAX7_41680"/>
<dbReference type="InterPro" id="IPR000700">
    <property type="entry name" value="PAS-assoc_C"/>
</dbReference>
<dbReference type="PROSITE" id="PS50112">
    <property type="entry name" value="PAS"/>
    <property type="match status" value="1"/>
</dbReference>
<dbReference type="CDD" id="cd16917">
    <property type="entry name" value="HATPase_UhpB-NarQ-NarX-like"/>
    <property type="match status" value="1"/>
</dbReference>
<evidence type="ECO:0000313" key="5">
    <source>
        <dbReference type="Proteomes" id="UP000287394"/>
    </source>
</evidence>
<dbReference type="SUPFAM" id="SSF55874">
    <property type="entry name" value="ATPase domain of HSP90 chaperone/DNA topoisomerase II/histidine kinase"/>
    <property type="match status" value="1"/>
</dbReference>
<dbReference type="CDD" id="cd00130">
    <property type="entry name" value="PAS"/>
    <property type="match status" value="1"/>
</dbReference>
<dbReference type="NCBIfam" id="TIGR00229">
    <property type="entry name" value="sensory_box"/>
    <property type="match status" value="1"/>
</dbReference>
<dbReference type="Proteomes" id="UP000287394">
    <property type="component" value="Chromosome"/>
</dbReference>
<gene>
    <name evidence="4" type="ORF">CCAX7_41680</name>
</gene>
<dbReference type="InterPro" id="IPR036890">
    <property type="entry name" value="HATPase_C_sf"/>
</dbReference>
<dbReference type="InterPro" id="IPR003018">
    <property type="entry name" value="GAF"/>
</dbReference>
<dbReference type="Gene3D" id="1.20.5.1930">
    <property type="match status" value="1"/>
</dbReference>
<dbReference type="InterPro" id="IPR029016">
    <property type="entry name" value="GAF-like_dom_sf"/>
</dbReference>
<dbReference type="InterPro" id="IPR013656">
    <property type="entry name" value="PAS_4"/>
</dbReference>
<name>A0A402CY29_9BACT</name>
<dbReference type="InterPro" id="IPR035965">
    <property type="entry name" value="PAS-like_dom_sf"/>
</dbReference>
<dbReference type="InterPro" id="IPR003594">
    <property type="entry name" value="HATPase_dom"/>
</dbReference>
<dbReference type="EMBL" id="AP025739">
    <property type="protein sequence ID" value="BDI32117.1"/>
    <property type="molecule type" value="Genomic_DNA"/>
</dbReference>
<evidence type="ECO:0000256" key="3">
    <source>
        <dbReference type="ARBA" id="ARBA00023012"/>
    </source>
</evidence>
<keyword evidence="5" id="KW-1185">Reference proteome</keyword>
<dbReference type="Pfam" id="PF07730">
    <property type="entry name" value="HisKA_3"/>
    <property type="match status" value="1"/>
</dbReference>
<dbReference type="GO" id="GO:0046983">
    <property type="term" value="F:protein dimerization activity"/>
    <property type="evidence" value="ECO:0007669"/>
    <property type="project" value="InterPro"/>
</dbReference>
<dbReference type="SUPFAM" id="SSF55781">
    <property type="entry name" value="GAF domain-like"/>
    <property type="match status" value="1"/>
</dbReference>
<dbReference type="PROSITE" id="PS50113">
    <property type="entry name" value="PAC"/>
    <property type="match status" value="1"/>
</dbReference>
<dbReference type="SMART" id="SM00091">
    <property type="entry name" value="PAS"/>
    <property type="match status" value="1"/>
</dbReference>
<dbReference type="SMART" id="SM00387">
    <property type="entry name" value="HATPase_c"/>
    <property type="match status" value="1"/>
</dbReference>
<sequence>MGPGGETETMTRAPDDSERRNISPPPSTELEASSLKAILAHSDDAIFCKTLDNIVTLWSRGAERVYGYSSEEMIGQSIDRLLPADRPSETNELMARVAAGEQIEHFETFRMTRSGARIPMLLNLTPLRDAAGRIVGAVTIARDTSAAKQAEANAREADERLKPLEKQGRDHTVVLDTANRVALGVLSQLTGVEALRHIAGAARTLAGARYAAIGVARLDGKGLSEFVTVGLSPEDEARLGQRPDGLGVLGHLLHRCEPLRIDSLASHPSSVGFPPNHPPMESFLGVPICRGDAVVGSLYLTNKEGGGAFTEADEIAVQALGAYAAVAINSLEMIARQRGLVRGLIAAQEDERRAVAYDLHDGLTQYVMASQAHLESFRQAKAGGETERAERELDQGLGYLKDAVSESRRMVNGLRSLALDDLGLAGALEQHLGEEKVRAGWAQAEFVHNIAGRRFDQTLETAVYRVAQEALTNARKHAQARRVRLLLLLEEDGAGGAARLSLEVRDWGRGFVPEKIAADAGRVGLHSMSERVGLLNGVYQLVASPGEGSTVRARFPLVEAQGGEDETRVDSDPLKTPLSFVAATAGQESQELRELNSEMRQINEQLLINALKQQALADKSRAGAARRQDMGLHRIRPFRRIRLL</sequence>
<evidence type="ECO:0000256" key="2">
    <source>
        <dbReference type="ARBA" id="ARBA00022777"/>
    </source>
</evidence>
<reference evidence="4 5" key="1">
    <citation type="journal article" date="2019" name="Int. J. Syst. Evol. Microbiol.">
        <title>Capsulimonas corticalis gen. nov., sp. nov., an aerobic capsulated bacterium, of a novel bacterial order, Capsulimonadales ord. nov., of the class Armatimonadia of the phylum Armatimonadetes.</title>
        <authorList>
            <person name="Li J."/>
            <person name="Kudo C."/>
            <person name="Tonouchi A."/>
        </authorList>
    </citation>
    <scope>NUCLEOTIDE SEQUENCE [LARGE SCALE GENOMIC DNA]</scope>
    <source>
        <strain evidence="4 5">AX-7</strain>
    </source>
</reference>
<evidence type="ECO:0000256" key="1">
    <source>
        <dbReference type="ARBA" id="ARBA00022679"/>
    </source>
</evidence>
<dbReference type="Pfam" id="PF08448">
    <property type="entry name" value="PAS_4"/>
    <property type="match status" value="1"/>
</dbReference>
<dbReference type="PANTHER" id="PTHR24421:SF61">
    <property type="entry name" value="OXYGEN SENSOR HISTIDINE KINASE NREB"/>
    <property type="match status" value="1"/>
</dbReference>
<dbReference type="PANTHER" id="PTHR24421">
    <property type="entry name" value="NITRATE/NITRITE SENSOR PROTEIN NARX-RELATED"/>
    <property type="match status" value="1"/>
</dbReference>
<organism evidence="4 5">
    <name type="scientific">Capsulimonas corticalis</name>
    <dbReference type="NCBI Taxonomy" id="2219043"/>
    <lineage>
        <taxon>Bacteria</taxon>
        <taxon>Bacillati</taxon>
        <taxon>Armatimonadota</taxon>
        <taxon>Armatimonadia</taxon>
        <taxon>Capsulimonadales</taxon>
        <taxon>Capsulimonadaceae</taxon>
        <taxon>Capsulimonas</taxon>
    </lineage>
</organism>
<dbReference type="Gene3D" id="3.30.565.10">
    <property type="entry name" value="Histidine kinase-like ATPase, C-terminal domain"/>
    <property type="match status" value="1"/>
</dbReference>
<accession>A0A402CY29</accession>
<dbReference type="GO" id="GO:0000155">
    <property type="term" value="F:phosphorelay sensor kinase activity"/>
    <property type="evidence" value="ECO:0007669"/>
    <property type="project" value="InterPro"/>
</dbReference>
<keyword evidence="3" id="KW-0902">Two-component regulatory system</keyword>
<keyword evidence="2" id="KW-0418">Kinase</keyword>
<dbReference type="Gene3D" id="3.30.450.40">
    <property type="match status" value="1"/>
</dbReference>
<dbReference type="InterPro" id="IPR050482">
    <property type="entry name" value="Sensor_HK_TwoCompSys"/>
</dbReference>
<dbReference type="InterPro" id="IPR000014">
    <property type="entry name" value="PAS"/>
</dbReference>
<keyword evidence="1" id="KW-0808">Transferase</keyword>
<evidence type="ECO:0000313" key="4">
    <source>
        <dbReference type="EMBL" id="BDI32117.1"/>
    </source>
</evidence>
<dbReference type="Pfam" id="PF13185">
    <property type="entry name" value="GAF_2"/>
    <property type="match status" value="1"/>
</dbReference>